<accession>A0A7K1KNC4</accession>
<protein>
    <submittedName>
        <fullName evidence="1">Uncharacterized protein</fullName>
    </submittedName>
</protein>
<organism evidence="1 2">
    <name type="scientific">Pseudodesulfovibrio alkaliphilus</name>
    <dbReference type="NCBI Taxonomy" id="2661613"/>
    <lineage>
        <taxon>Bacteria</taxon>
        <taxon>Pseudomonadati</taxon>
        <taxon>Thermodesulfobacteriota</taxon>
        <taxon>Desulfovibrionia</taxon>
        <taxon>Desulfovibrionales</taxon>
        <taxon>Desulfovibrionaceae</taxon>
    </lineage>
</organism>
<evidence type="ECO:0000313" key="1">
    <source>
        <dbReference type="EMBL" id="MUM77392.1"/>
    </source>
</evidence>
<sequence length="101" mass="11241">MSSYENRDCWISEAEKILAEREDTSCEVEGVGTILFEKIGSKSATIRVNGRNIGSGGTGITLVNNLTEYLEKKFQVAKDESQLVAVWDAMNDLFEECAEEE</sequence>
<evidence type="ECO:0000313" key="2">
    <source>
        <dbReference type="Proteomes" id="UP000461162"/>
    </source>
</evidence>
<proteinExistence type="predicted"/>
<dbReference type="Proteomes" id="UP000461162">
    <property type="component" value="Unassembled WGS sequence"/>
</dbReference>
<gene>
    <name evidence="1" type="ORF">GKC30_07095</name>
</gene>
<dbReference type="EMBL" id="WODC01000003">
    <property type="protein sequence ID" value="MUM77392.1"/>
    <property type="molecule type" value="Genomic_DNA"/>
</dbReference>
<dbReference type="RefSeq" id="WP_155933473.1">
    <property type="nucleotide sequence ID" value="NZ_WODC01000003.1"/>
</dbReference>
<dbReference type="AlphaFoldDB" id="A0A7K1KNC4"/>
<comment type="caution">
    <text evidence="1">The sequence shown here is derived from an EMBL/GenBank/DDBJ whole genome shotgun (WGS) entry which is preliminary data.</text>
</comment>
<name>A0A7K1KNC4_9BACT</name>
<keyword evidence="2" id="KW-1185">Reference proteome</keyword>
<reference evidence="1 2" key="1">
    <citation type="submission" date="2019-11" db="EMBL/GenBank/DDBJ databases">
        <title>Pseudodesulfovibrio alkaliphilus, sp. nov., an alkaliphilic sulfate-reducing bacteria from mud volcano of Taman peninsula, Russia.</title>
        <authorList>
            <person name="Frolova A."/>
            <person name="Merkel A.Y."/>
            <person name="Slobodkin A.I."/>
        </authorList>
    </citation>
    <scope>NUCLEOTIDE SEQUENCE [LARGE SCALE GENOMIC DNA]</scope>
    <source>
        <strain evidence="1 2">F-1</strain>
    </source>
</reference>